<evidence type="ECO:0000313" key="1">
    <source>
        <dbReference type="Proteomes" id="UP000887576"/>
    </source>
</evidence>
<organism evidence="1 2">
    <name type="scientific">Panagrolaimus sp. JU765</name>
    <dbReference type="NCBI Taxonomy" id="591449"/>
    <lineage>
        <taxon>Eukaryota</taxon>
        <taxon>Metazoa</taxon>
        <taxon>Ecdysozoa</taxon>
        <taxon>Nematoda</taxon>
        <taxon>Chromadorea</taxon>
        <taxon>Rhabditida</taxon>
        <taxon>Tylenchina</taxon>
        <taxon>Panagrolaimomorpha</taxon>
        <taxon>Panagrolaimoidea</taxon>
        <taxon>Panagrolaimidae</taxon>
        <taxon>Panagrolaimus</taxon>
    </lineage>
</organism>
<name>A0AC34RJ80_9BILA</name>
<accession>A0AC34RJ80</accession>
<protein>
    <submittedName>
        <fullName evidence="2">Uncharacterized protein</fullName>
    </submittedName>
</protein>
<evidence type="ECO:0000313" key="2">
    <source>
        <dbReference type="WBParaSite" id="JU765_v2.g7507.t1"/>
    </source>
</evidence>
<proteinExistence type="predicted"/>
<dbReference type="WBParaSite" id="JU765_v2.g7507.t1">
    <property type="protein sequence ID" value="JU765_v2.g7507.t1"/>
    <property type="gene ID" value="JU765_v2.g7507"/>
</dbReference>
<sequence length="146" mass="17382">MFVLNHTSLDMNTSQIDPKYLKFLLTNTVQYVWIHNCQIDFKDLITSLPPYIIFSYMGNVPNDWERLLLKHAPILYGIHLNPQRITNYKYLKMVLAKKILQLVSIETENFPVIKSRWNSHFRAKKPEEKPFLIIPQKNKTECYVIK</sequence>
<dbReference type="Proteomes" id="UP000887576">
    <property type="component" value="Unplaced"/>
</dbReference>
<reference evidence="2" key="1">
    <citation type="submission" date="2022-11" db="UniProtKB">
        <authorList>
            <consortium name="WormBaseParasite"/>
        </authorList>
    </citation>
    <scope>IDENTIFICATION</scope>
</reference>